<keyword evidence="3" id="KW-1003">Cell membrane</keyword>
<dbReference type="Pfam" id="PF00528">
    <property type="entry name" value="BPD_transp_1"/>
    <property type="match status" value="1"/>
</dbReference>
<dbReference type="Gene3D" id="1.10.3720.10">
    <property type="entry name" value="MetI-like"/>
    <property type="match status" value="1"/>
</dbReference>
<dbReference type="OrthoDB" id="9794684at2"/>
<dbReference type="RefSeq" id="WP_079103425.1">
    <property type="nucleotide sequence ID" value="NZ_AP023440.1"/>
</dbReference>
<sequence length="291" mass="31905">MSTTRATPGRATPGRAPRRRLTPGRIARNTTLVVISLIWALPTWLLLVNALVPAADYGGTPHWWPQGFGLFDNMSQAWTKADLGPSMGNSLLYAVTSAAAAIVVATTAAFATVIMPVRHKALWFWLIYSGTLLPLQVFLRPLFLAYADTGLYDAQFGLFLVYVAIAIPFAYFIMRNFALTLAPEIIEAARIDGASWWRVFWQIHVPLSRSAMVAAFVFQFVSVWNDLLFGITLSTSKNIRPVMAALAELQGNYSNVGPPVVLGGALLVSLPTVVLFFSAQRFFVSSLKLHG</sequence>
<dbReference type="KEGG" id="sgm:GCM10017557_02880"/>
<feature type="region of interest" description="Disordered" evidence="8">
    <location>
        <begin position="1"/>
        <end position="20"/>
    </location>
</feature>
<dbReference type="Proteomes" id="UP000516444">
    <property type="component" value="Chromosome"/>
</dbReference>
<organism evidence="10 11">
    <name type="scientific">Streptomyces aurantiacus</name>
    <dbReference type="NCBI Taxonomy" id="47760"/>
    <lineage>
        <taxon>Bacteria</taxon>
        <taxon>Bacillati</taxon>
        <taxon>Actinomycetota</taxon>
        <taxon>Actinomycetes</taxon>
        <taxon>Kitasatosporales</taxon>
        <taxon>Streptomycetaceae</taxon>
        <taxon>Streptomyces</taxon>
        <taxon>Streptomyces aurantiacus group</taxon>
    </lineage>
</organism>
<evidence type="ECO:0000256" key="3">
    <source>
        <dbReference type="ARBA" id="ARBA00022475"/>
    </source>
</evidence>
<evidence type="ECO:0000256" key="1">
    <source>
        <dbReference type="ARBA" id="ARBA00004651"/>
    </source>
</evidence>
<reference evidence="10 11" key="1">
    <citation type="journal article" date="2014" name="Int. J. Syst. Evol. Microbiol.">
        <title>Complete genome sequence of Corynebacterium casei LMG S-19264T (=DSM 44701T), isolated from a smear-ripened cheese.</title>
        <authorList>
            <consortium name="US DOE Joint Genome Institute (JGI-PGF)"/>
            <person name="Walter F."/>
            <person name="Albersmeier A."/>
            <person name="Kalinowski J."/>
            <person name="Ruckert C."/>
        </authorList>
    </citation>
    <scope>NUCLEOTIDE SEQUENCE [LARGE SCALE GENOMIC DNA]</scope>
    <source>
        <strain evidence="10 11">JCM 4677</strain>
    </source>
</reference>
<evidence type="ECO:0000256" key="8">
    <source>
        <dbReference type="SAM" id="MobiDB-lite"/>
    </source>
</evidence>
<feature type="transmembrane region" description="Helical" evidence="7">
    <location>
        <begin position="211"/>
        <end position="233"/>
    </location>
</feature>
<dbReference type="GO" id="GO:0005886">
    <property type="term" value="C:plasma membrane"/>
    <property type="evidence" value="ECO:0007669"/>
    <property type="project" value="UniProtKB-SubCell"/>
</dbReference>
<dbReference type="PANTHER" id="PTHR43744">
    <property type="entry name" value="ABC TRANSPORTER PERMEASE PROTEIN MG189-RELATED-RELATED"/>
    <property type="match status" value="1"/>
</dbReference>
<evidence type="ECO:0000256" key="4">
    <source>
        <dbReference type="ARBA" id="ARBA00022692"/>
    </source>
</evidence>
<feature type="transmembrane region" description="Helical" evidence="7">
    <location>
        <begin position="260"/>
        <end position="279"/>
    </location>
</feature>
<accession>A0A7G1NRG5</accession>
<dbReference type="CDD" id="cd06261">
    <property type="entry name" value="TM_PBP2"/>
    <property type="match status" value="1"/>
</dbReference>
<evidence type="ECO:0000256" key="2">
    <source>
        <dbReference type="ARBA" id="ARBA00022448"/>
    </source>
</evidence>
<evidence type="ECO:0000313" key="10">
    <source>
        <dbReference type="EMBL" id="BCL25429.1"/>
    </source>
</evidence>
<proteinExistence type="inferred from homology"/>
<name>A0A7G1NRG5_9ACTN</name>
<keyword evidence="2 7" id="KW-0813">Transport</keyword>
<comment type="similarity">
    <text evidence="7">Belongs to the binding-protein-dependent transport system permease family.</text>
</comment>
<protein>
    <submittedName>
        <fullName evidence="10">Permease</fullName>
    </submittedName>
</protein>
<evidence type="ECO:0000256" key="5">
    <source>
        <dbReference type="ARBA" id="ARBA00022989"/>
    </source>
</evidence>
<dbReference type="EMBL" id="AP023440">
    <property type="protein sequence ID" value="BCL25429.1"/>
    <property type="molecule type" value="Genomic_DNA"/>
</dbReference>
<dbReference type="SUPFAM" id="SSF161098">
    <property type="entry name" value="MetI-like"/>
    <property type="match status" value="1"/>
</dbReference>
<keyword evidence="5 7" id="KW-1133">Transmembrane helix</keyword>
<evidence type="ECO:0000256" key="7">
    <source>
        <dbReference type="RuleBase" id="RU363032"/>
    </source>
</evidence>
<keyword evidence="11" id="KW-1185">Reference proteome</keyword>
<feature type="domain" description="ABC transmembrane type-1" evidence="9">
    <location>
        <begin position="87"/>
        <end position="279"/>
    </location>
</feature>
<feature type="transmembrane region" description="Helical" evidence="7">
    <location>
        <begin position="26"/>
        <end position="47"/>
    </location>
</feature>
<feature type="transmembrane region" description="Helical" evidence="7">
    <location>
        <begin position="91"/>
        <end position="115"/>
    </location>
</feature>
<dbReference type="PROSITE" id="PS50928">
    <property type="entry name" value="ABC_TM1"/>
    <property type="match status" value="1"/>
</dbReference>
<feature type="compositionally biased region" description="Low complexity" evidence="8">
    <location>
        <begin position="1"/>
        <end position="15"/>
    </location>
</feature>
<dbReference type="InterPro" id="IPR035906">
    <property type="entry name" value="MetI-like_sf"/>
</dbReference>
<evidence type="ECO:0000259" key="9">
    <source>
        <dbReference type="PROSITE" id="PS50928"/>
    </source>
</evidence>
<comment type="subcellular location">
    <subcellularLocation>
        <location evidence="1 7">Cell membrane</location>
        <topology evidence="1 7">Multi-pass membrane protein</topology>
    </subcellularLocation>
</comment>
<dbReference type="GO" id="GO:0055085">
    <property type="term" value="P:transmembrane transport"/>
    <property type="evidence" value="ECO:0007669"/>
    <property type="project" value="InterPro"/>
</dbReference>
<keyword evidence="4 7" id="KW-0812">Transmembrane</keyword>
<keyword evidence="6 7" id="KW-0472">Membrane</keyword>
<evidence type="ECO:0000313" key="11">
    <source>
        <dbReference type="Proteomes" id="UP000516444"/>
    </source>
</evidence>
<dbReference type="AlphaFoldDB" id="A0A7G1NRG5"/>
<gene>
    <name evidence="10" type="ORF">GCM10017557_02880</name>
</gene>
<feature type="transmembrane region" description="Helical" evidence="7">
    <location>
        <begin position="122"/>
        <end position="143"/>
    </location>
</feature>
<evidence type="ECO:0000256" key="6">
    <source>
        <dbReference type="ARBA" id="ARBA00023136"/>
    </source>
</evidence>
<dbReference type="InterPro" id="IPR000515">
    <property type="entry name" value="MetI-like"/>
</dbReference>
<dbReference type="PANTHER" id="PTHR43744:SF12">
    <property type="entry name" value="ABC TRANSPORTER PERMEASE PROTEIN MG189-RELATED"/>
    <property type="match status" value="1"/>
</dbReference>
<feature type="transmembrane region" description="Helical" evidence="7">
    <location>
        <begin position="155"/>
        <end position="174"/>
    </location>
</feature>